<feature type="region of interest" description="Disordered" evidence="1">
    <location>
        <begin position="258"/>
        <end position="371"/>
    </location>
</feature>
<dbReference type="Gene3D" id="3.30.750.140">
    <property type="match status" value="1"/>
</dbReference>
<feature type="compositionally biased region" description="Low complexity" evidence="1">
    <location>
        <begin position="355"/>
        <end position="371"/>
    </location>
</feature>
<sequence>MLPIQPNPAPQEPTAKANVPPNAPEAGDFETFQSVFGERAAHPLLPGNDGPTGTPAKTGKADKDPGKPEAQTPPHDGQTGGDEMTSEVYSMTAPDAAEAESPVAKTTPDTPGSLGDDTIQPNTFREGRSEPTPHRPGSEMPSGQGPALHVVAKPENPVSTRNTPVLTRGDPTPDKQAGAAGKGPSGEGVRVTAPIAPAEVALENEKQSLLQPKNANRHTVAGPSQGQDGSSVVAGMGPPKIALSQVIPLEGKAATPAGITVPEAPMPKVAPIEPAGPKTPRAAMAKAAPNMATPSAASTQGTAPQIMPQTTPARPSPEHAAPKVSELAEAALDRPVQERSSISDRGVTQRPMITPPLGNTPSGTPPSSLGSPMLSLTAYPAEDHRRMIDPALPDIRFHADAVPRAAIQPSQVPHAPDLPRHIAQQLAEAVHRSGGDRGVDLLLNPAELGRVRISLSPGETGLTVQILADRPETLDLMRRHIDLLAQDFQSLGYEATDFAFAQHQDRAQSGTSQSSSHPMENLDTEVPEMAQHPTAAILTDRVDIRL</sequence>
<feature type="domain" description="Flagellar hook-length control protein-like C-terminal" evidence="2">
    <location>
        <begin position="438"/>
        <end position="508"/>
    </location>
</feature>
<evidence type="ECO:0000256" key="1">
    <source>
        <dbReference type="SAM" id="MobiDB-lite"/>
    </source>
</evidence>
<proteinExistence type="predicted"/>
<name>A0A844CJD2_9RHOB</name>
<dbReference type="InterPro" id="IPR038610">
    <property type="entry name" value="FliK-like_C_sf"/>
</dbReference>
<dbReference type="InterPro" id="IPR021136">
    <property type="entry name" value="Flagellar_hook_control-like_C"/>
</dbReference>
<feature type="region of interest" description="Disordered" evidence="1">
    <location>
        <begin position="1"/>
        <end position="190"/>
    </location>
</feature>
<reference evidence="3 4" key="1">
    <citation type="submission" date="2019-05" db="EMBL/GenBank/DDBJ databases">
        <title>Roseovarius bejariae sp. nov., a moderately halophylic bacterium isolated from a saline soil in Rambla Salada (Murcia).</title>
        <authorList>
            <person name="Castro D.J."/>
            <person name="Gomez-Altuve A."/>
            <person name="Reina J.C."/>
            <person name="Rodriguez M."/>
            <person name="Sampedro I."/>
            <person name="Llamas I."/>
            <person name="Martinez-Checa F."/>
        </authorList>
    </citation>
    <scope>NUCLEOTIDE SEQUENCE [LARGE SCALE GENOMIC DNA]</scope>
    <source>
        <strain evidence="3 4">A21</strain>
    </source>
</reference>
<dbReference type="Pfam" id="PF02120">
    <property type="entry name" value="Flg_hook"/>
    <property type="match status" value="1"/>
</dbReference>
<comment type="caution">
    <text evidence="3">The sequence shown here is derived from an EMBL/GenBank/DDBJ whole genome shotgun (WGS) entry which is preliminary data.</text>
</comment>
<dbReference type="CDD" id="cd17470">
    <property type="entry name" value="T3SS_Flik_C"/>
    <property type="match status" value="1"/>
</dbReference>
<keyword evidence="4" id="KW-1185">Reference proteome</keyword>
<dbReference type="Proteomes" id="UP000564704">
    <property type="component" value="Unassembled WGS sequence"/>
</dbReference>
<feature type="compositionally biased region" description="Low complexity" evidence="1">
    <location>
        <begin position="278"/>
        <end position="294"/>
    </location>
</feature>
<accession>A0A844CJD2</accession>
<dbReference type="AlphaFoldDB" id="A0A844CJD2"/>
<evidence type="ECO:0000313" key="4">
    <source>
        <dbReference type="Proteomes" id="UP000564704"/>
    </source>
</evidence>
<protein>
    <recommendedName>
        <fullName evidence="2">Flagellar hook-length control protein-like C-terminal domain-containing protein</fullName>
    </recommendedName>
</protein>
<dbReference type="OrthoDB" id="7203912at2"/>
<feature type="compositionally biased region" description="Pro residues" evidence="1">
    <location>
        <begin position="1"/>
        <end position="11"/>
    </location>
</feature>
<organism evidence="3 4">
    <name type="scientific">Roseovarius bejariae</name>
    <dbReference type="NCBI Taxonomy" id="2576383"/>
    <lineage>
        <taxon>Bacteria</taxon>
        <taxon>Pseudomonadati</taxon>
        <taxon>Pseudomonadota</taxon>
        <taxon>Alphaproteobacteria</taxon>
        <taxon>Rhodobacterales</taxon>
        <taxon>Roseobacteraceae</taxon>
        <taxon>Roseovarius</taxon>
    </lineage>
</organism>
<feature type="compositionally biased region" description="Basic and acidic residues" evidence="1">
    <location>
        <begin position="125"/>
        <end position="137"/>
    </location>
</feature>
<feature type="region of interest" description="Disordered" evidence="1">
    <location>
        <begin position="202"/>
        <end position="236"/>
    </location>
</feature>
<dbReference type="EMBL" id="SZWE01000001">
    <property type="protein sequence ID" value="MRU15441.1"/>
    <property type="molecule type" value="Genomic_DNA"/>
</dbReference>
<evidence type="ECO:0000259" key="2">
    <source>
        <dbReference type="Pfam" id="PF02120"/>
    </source>
</evidence>
<evidence type="ECO:0000313" key="3">
    <source>
        <dbReference type="EMBL" id="MRU15441.1"/>
    </source>
</evidence>
<feature type="compositionally biased region" description="Polar residues" evidence="1">
    <location>
        <begin position="295"/>
        <end position="313"/>
    </location>
</feature>
<gene>
    <name evidence="3" type="ORF">FDP25_08370</name>
</gene>